<dbReference type="Pfam" id="PF13649">
    <property type="entry name" value="Methyltransf_25"/>
    <property type="match status" value="1"/>
</dbReference>
<protein>
    <recommendedName>
        <fullName evidence="1">Methyltransferase domain-containing protein</fullName>
    </recommendedName>
</protein>
<accession>A0A0F7K492</accession>
<name>A0A0F7K492_9GAMM</name>
<gene>
    <name evidence="2" type="ORF">AAY24_17480</name>
</gene>
<keyword evidence="3" id="KW-1185">Reference proteome</keyword>
<proteinExistence type="predicted"/>
<dbReference type="InterPro" id="IPR041698">
    <property type="entry name" value="Methyltransf_25"/>
</dbReference>
<feature type="domain" description="Methyltransferase" evidence="1">
    <location>
        <begin position="43"/>
        <end position="133"/>
    </location>
</feature>
<dbReference type="InterPro" id="IPR029063">
    <property type="entry name" value="SAM-dependent_MTases_sf"/>
</dbReference>
<sequence>MNRASIAAYEKQARRYLHCRDCSRIGIQVARRWAHSLDTGAEVIEIACGGGLPVTQVLQDAGLKLWAVDPSPTLLACFRARFPQIPTQLADVLACDYFRREFDGAIAIGLIFLLRETDQSRMITRIGEILRPGASFLFTAPLEAGGWTDAITGHACLSLGQEVYEKLLHQSGFRVLRRHQDSGGNNYYEAVIIDS</sequence>
<dbReference type="CDD" id="cd02440">
    <property type="entry name" value="AdoMet_MTases"/>
    <property type="match status" value="1"/>
</dbReference>
<evidence type="ECO:0000313" key="2">
    <source>
        <dbReference type="EMBL" id="AKH22374.1"/>
    </source>
</evidence>
<dbReference type="KEGG" id="seds:AAY24_17480"/>
<dbReference type="SUPFAM" id="SSF53335">
    <property type="entry name" value="S-adenosyl-L-methionine-dependent methyltransferases"/>
    <property type="match status" value="1"/>
</dbReference>
<dbReference type="AlphaFoldDB" id="A0A0F7K492"/>
<dbReference type="EMBL" id="CP011412">
    <property type="protein sequence ID" value="AKH22374.1"/>
    <property type="molecule type" value="Genomic_DNA"/>
</dbReference>
<reference evidence="2 3" key="1">
    <citation type="journal article" date="2015" name="Genome Announc.">
        <title>Complete Genome Sequence of Sedimenticola thiotaurini Strain SIP-G1, a Polyphosphate- and Polyhydroxyalkanoate-Accumulating Sulfur-Oxidizing Gammaproteobacterium Isolated from Salt Marsh Sediments.</title>
        <authorList>
            <person name="Flood B.E."/>
            <person name="Jones D.S."/>
            <person name="Bailey J.V."/>
        </authorList>
    </citation>
    <scope>NUCLEOTIDE SEQUENCE [LARGE SCALE GENOMIC DNA]</scope>
    <source>
        <strain evidence="2 3">SIP-G1</strain>
    </source>
</reference>
<dbReference type="Gene3D" id="3.40.50.150">
    <property type="entry name" value="Vaccinia Virus protein VP39"/>
    <property type="match status" value="1"/>
</dbReference>
<organism evidence="2 3">
    <name type="scientific">Sedimenticola thiotaurini</name>
    <dbReference type="NCBI Taxonomy" id="1543721"/>
    <lineage>
        <taxon>Bacteria</taxon>
        <taxon>Pseudomonadati</taxon>
        <taxon>Pseudomonadota</taxon>
        <taxon>Gammaproteobacteria</taxon>
        <taxon>Chromatiales</taxon>
        <taxon>Sedimenticolaceae</taxon>
        <taxon>Sedimenticola</taxon>
    </lineage>
</organism>
<dbReference type="Proteomes" id="UP000034410">
    <property type="component" value="Chromosome"/>
</dbReference>
<evidence type="ECO:0000313" key="3">
    <source>
        <dbReference type="Proteomes" id="UP000034410"/>
    </source>
</evidence>
<evidence type="ECO:0000259" key="1">
    <source>
        <dbReference type="Pfam" id="PF13649"/>
    </source>
</evidence>